<dbReference type="NCBIfam" id="NF033542">
    <property type="entry name" value="transpos_IS110"/>
    <property type="match status" value="1"/>
</dbReference>
<dbReference type="PATRIC" id="fig|1304275.5.peg.2261"/>
<dbReference type="InterPro" id="IPR003346">
    <property type="entry name" value="Transposase_20"/>
</dbReference>
<evidence type="ECO:0000259" key="3">
    <source>
        <dbReference type="Pfam" id="PF02371"/>
    </source>
</evidence>
<dbReference type="AlphaFoldDB" id="A0A084IKM4"/>
<dbReference type="Pfam" id="PF02371">
    <property type="entry name" value="Transposase_20"/>
    <property type="match status" value="1"/>
</dbReference>
<dbReference type="Pfam" id="PF01548">
    <property type="entry name" value="DEDD_Tnp_IS110"/>
    <property type="match status" value="1"/>
</dbReference>
<dbReference type="PANTHER" id="PTHR33055">
    <property type="entry name" value="TRANSPOSASE FOR INSERTION SEQUENCE ELEMENT IS1111A"/>
    <property type="match status" value="1"/>
</dbReference>
<proteinExistence type="predicted"/>
<dbReference type="OrthoDB" id="9795150at2"/>
<dbReference type="RefSeq" id="WP_037337910.1">
    <property type="nucleotide sequence ID" value="NZ_APNK01000015.1"/>
</dbReference>
<evidence type="ECO:0000259" key="2">
    <source>
        <dbReference type="Pfam" id="PF01548"/>
    </source>
</evidence>
<reference evidence="4 5" key="1">
    <citation type="submission" date="2013-03" db="EMBL/GenBank/DDBJ databases">
        <title>Salinisphaera hydrothermalis C41B8 Genome Sequencing.</title>
        <authorList>
            <person name="Li C."/>
            <person name="Lai Q."/>
            <person name="Shao Z."/>
        </authorList>
    </citation>
    <scope>NUCLEOTIDE SEQUENCE [LARGE SCALE GENOMIC DNA]</scope>
    <source>
        <strain evidence="4 5">C41B8</strain>
    </source>
</reference>
<evidence type="ECO:0000313" key="5">
    <source>
        <dbReference type="Proteomes" id="UP000028302"/>
    </source>
</evidence>
<dbReference type="EMBL" id="APNK01000015">
    <property type="protein sequence ID" value="KEZ77258.1"/>
    <property type="molecule type" value="Genomic_DNA"/>
</dbReference>
<dbReference type="GO" id="GO:0003677">
    <property type="term" value="F:DNA binding"/>
    <property type="evidence" value="ECO:0007669"/>
    <property type="project" value="InterPro"/>
</dbReference>
<gene>
    <name evidence="4" type="ORF">C41B8_11075</name>
</gene>
<keyword evidence="5" id="KW-1185">Reference proteome</keyword>
<dbReference type="GO" id="GO:0004803">
    <property type="term" value="F:transposase activity"/>
    <property type="evidence" value="ECO:0007669"/>
    <property type="project" value="InterPro"/>
</dbReference>
<feature type="coiled-coil region" evidence="1">
    <location>
        <begin position="130"/>
        <end position="193"/>
    </location>
</feature>
<evidence type="ECO:0000313" key="4">
    <source>
        <dbReference type="EMBL" id="KEZ77258.1"/>
    </source>
</evidence>
<sequence>MTAYIGIDVSKRKLDGAWLRDPATGKIKTKVWNNDAAGFAALQDWVEHQTGRPLSDIHVVMEATGVYHEALAQTLHAAGAQVSVINPAHIRDFAKSLGVRGKNDKKDSVVLARYGATQQPALWAPEPRAIRELKALVARLEALDTDIQREANRREKAEVTQATEVMTSIDTVLAALRAERDRLARDIDDHIDRHPDLKNDQQLLQSIPGVGPAVSLRLMTTLRSRAFASARQAAAFIGVVPIPWESGDSVRARPHLSKTGAPKLRRLLYMAAVVSLRYNPDIAAQSQRLTRRGKPAMSALGAAMRKLVHTAFGVLKHQTPYQPQAASL</sequence>
<organism evidence="4 5">
    <name type="scientific">Salinisphaera hydrothermalis (strain C41B8)</name>
    <dbReference type="NCBI Taxonomy" id="1304275"/>
    <lineage>
        <taxon>Bacteria</taxon>
        <taxon>Pseudomonadati</taxon>
        <taxon>Pseudomonadota</taxon>
        <taxon>Gammaproteobacteria</taxon>
        <taxon>Salinisphaerales</taxon>
        <taxon>Salinisphaeraceae</taxon>
        <taxon>Salinisphaera</taxon>
    </lineage>
</organism>
<dbReference type="GO" id="GO:0006313">
    <property type="term" value="P:DNA transposition"/>
    <property type="evidence" value="ECO:0007669"/>
    <property type="project" value="InterPro"/>
</dbReference>
<name>A0A084IKM4_SALHC</name>
<keyword evidence="1" id="KW-0175">Coiled coil</keyword>
<dbReference type="PANTHER" id="PTHR33055:SF3">
    <property type="entry name" value="PUTATIVE TRANSPOSASE FOR IS117-RELATED"/>
    <property type="match status" value="1"/>
</dbReference>
<dbReference type="InterPro" id="IPR047650">
    <property type="entry name" value="Transpos_IS110"/>
</dbReference>
<protein>
    <submittedName>
        <fullName evidence="4">Transposase IS116/IS110/IS902 family protein</fullName>
    </submittedName>
</protein>
<dbReference type="Proteomes" id="UP000028302">
    <property type="component" value="Unassembled WGS sequence"/>
</dbReference>
<feature type="domain" description="Transposase IS116/IS110/IS902 C-terminal" evidence="3">
    <location>
        <begin position="202"/>
        <end position="285"/>
    </location>
</feature>
<evidence type="ECO:0000256" key="1">
    <source>
        <dbReference type="SAM" id="Coils"/>
    </source>
</evidence>
<feature type="domain" description="Transposase IS110-like N-terminal" evidence="2">
    <location>
        <begin position="5"/>
        <end position="154"/>
    </location>
</feature>
<dbReference type="InterPro" id="IPR002525">
    <property type="entry name" value="Transp_IS110-like_N"/>
</dbReference>
<dbReference type="eggNOG" id="COG3547">
    <property type="taxonomic scope" value="Bacteria"/>
</dbReference>
<comment type="caution">
    <text evidence="4">The sequence shown here is derived from an EMBL/GenBank/DDBJ whole genome shotgun (WGS) entry which is preliminary data.</text>
</comment>
<accession>A0A084IKM4</accession>